<dbReference type="InterPro" id="IPR043534">
    <property type="entry name" value="EBDG/EBM"/>
</dbReference>
<keyword evidence="10" id="KW-1185">Reference proteome</keyword>
<evidence type="ECO:0000259" key="8">
    <source>
        <dbReference type="Pfam" id="PF22666"/>
    </source>
</evidence>
<dbReference type="SUPFAM" id="SSF49303">
    <property type="entry name" value="beta-Galactosidase/glucuronidase domain"/>
    <property type="match status" value="3"/>
</dbReference>
<reference evidence="9 10" key="1">
    <citation type="submission" date="2020-08" db="EMBL/GenBank/DDBJ databases">
        <title>Sequencing the genomes of 1000 actinobacteria strains.</title>
        <authorList>
            <person name="Klenk H.-P."/>
        </authorList>
    </citation>
    <scope>NUCLEOTIDE SEQUENCE [LARGE SCALE GENOMIC DNA]</scope>
    <source>
        <strain evidence="9 10">DSM 44230</strain>
    </source>
</reference>
<keyword evidence="3 9" id="KW-0326">Glycosidase</keyword>
<dbReference type="PANTHER" id="PTHR43536:SF1">
    <property type="entry name" value="MANNOSYLGLYCOPROTEIN ENDO-BETA-MANNOSIDASE"/>
    <property type="match status" value="1"/>
</dbReference>
<evidence type="ECO:0000313" key="9">
    <source>
        <dbReference type="EMBL" id="MBB4674696.1"/>
    </source>
</evidence>
<evidence type="ECO:0000256" key="1">
    <source>
        <dbReference type="ARBA" id="ARBA00007401"/>
    </source>
</evidence>
<dbReference type="Gene3D" id="3.20.20.80">
    <property type="entry name" value="Glycosidases"/>
    <property type="match status" value="1"/>
</dbReference>
<dbReference type="RefSeq" id="WP_185000788.1">
    <property type="nucleotide sequence ID" value="NZ_BAAAUI010000003.1"/>
</dbReference>
<evidence type="ECO:0000259" key="7">
    <source>
        <dbReference type="Pfam" id="PF18368"/>
    </source>
</evidence>
<feature type="signal peptide" evidence="4">
    <location>
        <begin position="1"/>
        <end position="23"/>
    </location>
</feature>
<keyword evidence="4" id="KW-0732">Signal</keyword>
<dbReference type="InterPro" id="IPR013783">
    <property type="entry name" value="Ig-like_fold"/>
</dbReference>
<feature type="domain" description="Beta-mannosidase-like galactose-binding" evidence="8">
    <location>
        <begin position="63"/>
        <end position="177"/>
    </location>
</feature>
<dbReference type="Gene3D" id="2.60.120.260">
    <property type="entry name" value="Galactose-binding domain-like"/>
    <property type="match status" value="1"/>
</dbReference>
<dbReference type="Pfam" id="PF17786">
    <property type="entry name" value="Mannosidase_ig"/>
    <property type="match status" value="1"/>
</dbReference>
<evidence type="ECO:0000256" key="2">
    <source>
        <dbReference type="ARBA" id="ARBA00022801"/>
    </source>
</evidence>
<gene>
    <name evidence="9" type="ORF">HNR67_000814</name>
</gene>
<keyword evidence="2 9" id="KW-0378">Hydrolase</keyword>
<evidence type="ECO:0000256" key="3">
    <source>
        <dbReference type="ARBA" id="ARBA00023295"/>
    </source>
</evidence>
<dbReference type="EMBL" id="JACHMH010000001">
    <property type="protein sequence ID" value="MBB4674696.1"/>
    <property type="molecule type" value="Genomic_DNA"/>
</dbReference>
<dbReference type="GO" id="GO:0052761">
    <property type="term" value="F:exo-1,4-beta-D-glucosaminidase activity"/>
    <property type="evidence" value="ECO:0007669"/>
    <property type="project" value="UniProtKB-EC"/>
</dbReference>
<evidence type="ECO:0000259" key="5">
    <source>
        <dbReference type="Pfam" id="PF00703"/>
    </source>
</evidence>
<dbReference type="SUPFAM" id="SSF51445">
    <property type="entry name" value="(Trans)glycosidases"/>
    <property type="match status" value="1"/>
</dbReference>
<accession>A0A7W7C539</accession>
<dbReference type="EC" id="3.2.1.165" evidence="9"/>
<dbReference type="Pfam" id="PF00703">
    <property type="entry name" value="Glyco_hydro_2"/>
    <property type="match status" value="1"/>
</dbReference>
<comment type="similarity">
    <text evidence="1">Belongs to the glycosyl hydrolase 2 family.</text>
</comment>
<evidence type="ECO:0000313" key="10">
    <source>
        <dbReference type="Proteomes" id="UP000533598"/>
    </source>
</evidence>
<comment type="caution">
    <text evidence="9">The sequence shown here is derived from an EMBL/GenBank/DDBJ whole genome shotgun (WGS) entry which is preliminary data.</text>
</comment>
<feature type="domain" description="Mannosidase Ig/CBM-like" evidence="6">
    <location>
        <begin position="672"/>
        <end position="738"/>
    </location>
</feature>
<feature type="domain" description="Glycoside hydrolase family 2 immunoglobulin-like beta-sandwich" evidence="5">
    <location>
        <begin position="217"/>
        <end position="318"/>
    </location>
</feature>
<dbReference type="InterPro" id="IPR041351">
    <property type="entry name" value="Ig_GlcNase"/>
</dbReference>
<feature type="domain" description="Exo-beta-D-glucosaminidase Ig-fold" evidence="7">
    <location>
        <begin position="751"/>
        <end position="847"/>
    </location>
</feature>
<sequence>MRLPPLVLGIALALCASLTPAVADPVPDPGLTVAGPGTTVVPDWRMQTSAKAGLDGSLISSPRHGDRGWLTVPARSTVMAGLIANRRYPDLNYSTNLRDAVNPADFSVPWWYRREFLALPQPGRHTVLRLNGGVISRGELWLNGVRLGETAGAYPRAEFDLTGLLRPGHNALAIKAMPADPFRDFTVSFLDWSPPAPDNNMGIWRDISLVTSGAVSVAEPRVVTALEPDLSAARLTVKAAVRNHSDQPQRRTVSAAIGGDRLRQQVELAPGESTVVTFPELRVDRPRVWWPAQFGEQPLYRLTVSAGDSTASTDFGIRDVRSELTPQGQRKFLVNFKPFLVRGGGWASDLFLRAQPRRLAEELKHVRDLGVNTLRLEGKQEDHELLELADRFGIMLLPGWECCTKWEKYSTWTEEDYRIAGASTAAEAARLVNHPSILGFFIGSDNAATARVEQTYLDALRAADFTAPILPSAAAKSTPQLGKSGMKMDGPYWWIPPNYWYQDKLGGAAGFASEVGSGPMIPELASLRKFLTPQEIDDLWRLPTKPHYHLAKKEVFATLSLFADALAKRYGQPKDLADFLRKAQLANYEGNRAQFEAYGRDFADPANPATGVIYWMINNAWPTLYWHLWDHNLDAAGSYFGAKKALRPLHVQYSYDDRSVVLAGTGLVDVPGLKVRATATTVDGRVLAEQTVTATAPANSSARVLTLPEITGFKGTYLVRLLLERDGVEIDRNVYWLSTSADVLDFTRSTWWHTPVTGSADLTGLQDLPMTSVRHSAHRVPGGAEVRLHNTSGTVALAIKASLDGVRGPVRWSDNYVTLWPGESITLRAEYDGGGGLPPVRLGGFNVGG</sequence>
<dbReference type="Gene3D" id="2.60.40.10">
    <property type="entry name" value="Immunoglobulins"/>
    <property type="match status" value="3"/>
</dbReference>
<dbReference type="InterPro" id="IPR006102">
    <property type="entry name" value="Ig-like_GH2"/>
</dbReference>
<dbReference type="Proteomes" id="UP000533598">
    <property type="component" value="Unassembled WGS sequence"/>
</dbReference>
<dbReference type="Pfam" id="PF18368">
    <property type="entry name" value="Ig_GlcNase"/>
    <property type="match status" value="1"/>
</dbReference>
<name>A0A7W7C539_9PSEU</name>
<dbReference type="InterPro" id="IPR008979">
    <property type="entry name" value="Galactose-bd-like_sf"/>
</dbReference>
<evidence type="ECO:0000259" key="6">
    <source>
        <dbReference type="Pfam" id="PF17786"/>
    </source>
</evidence>
<dbReference type="InterPro" id="IPR017853">
    <property type="entry name" value="GH"/>
</dbReference>
<dbReference type="SUPFAM" id="SSF49785">
    <property type="entry name" value="Galactose-binding domain-like"/>
    <property type="match status" value="1"/>
</dbReference>
<dbReference type="InterPro" id="IPR036156">
    <property type="entry name" value="Beta-gal/glucu_dom_sf"/>
</dbReference>
<organism evidence="9 10">
    <name type="scientific">Crossiella cryophila</name>
    <dbReference type="NCBI Taxonomy" id="43355"/>
    <lineage>
        <taxon>Bacteria</taxon>
        <taxon>Bacillati</taxon>
        <taxon>Actinomycetota</taxon>
        <taxon>Actinomycetes</taxon>
        <taxon>Pseudonocardiales</taxon>
        <taxon>Pseudonocardiaceae</taxon>
        <taxon>Crossiella</taxon>
    </lineage>
</organism>
<dbReference type="InterPro" id="IPR054593">
    <property type="entry name" value="Beta-mannosidase-like_N2"/>
</dbReference>
<proteinExistence type="inferred from homology"/>
<dbReference type="PANTHER" id="PTHR43536">
    <property type="entry name" value="MANNOSYLGLYCOPROTEIN ENDO-BETA-MANNOSIDASE"/>
    <property type="match status" value="1"/>
</dbReference>
<dbReference type="InterPro" id="IPR041447">
    <property type="entry name" value="Mannosidase_ig"/>
</dbReference>
<feature type="chain" id="PRO_5030976101" evidence="4">
    <location>
        <begin position="24"/>
        <end position="849"/>
    </location>
</feature>
<protein>
    <submittedName>
        <fullName evidence="9">Exo-1,4-beta-D-glucosaminidase</fullName>
        <ecNumber evidence="9">3.2.1.165</ecNumber>
    </submittedName>
</protein>
<dbReference type="Pfam" id="PF22666">
    <property type="entry name" value="Glyco_hydro_2_N2"/>
    <property type="match status" value="1"/>
</dbReference>
<dbReference type="AlphaFoldDB" id="A0A7W7C539"/>
<evidence type="ECO:0000256" key="4">
    <source>
        <dbReference type="SAM" id="SignalP"/>
    </source>
</evidence>
<dbReference type="GO" id="GO:0005975">
    <property type="term" value="P:carbohydrate metabolic process"/>
    <property type="evidence" value="ECO:0007669"/>
    <property type="project" value="InterPro"/>
</dbReference>